<dbReference type="Proteomes" id="UP000190286">
    <property type="component" value="Unassembled WGS sequence"/>
</dbReference>
<dbReference type="STRING" id="745368.SAMN02745178_01708"/>
<keyword evidence="5" id="KW-1185">Reference proteome</keyword>
<dbReference type="PANTHER" id="PTHR31157">
    <property type="entry name" value="SCP DOMAIN-CONTAINING PROTEIN"/>
    <property type="match status" value="1"/>
</dbReference>
<name>A0A1T4XCJ3_9FIRM</name>
<evidence type="ECO:0000259" key="3">
    <source>
        <dbReference type="Pfam" id="PF00188"/>
    </source>
</evidence>
<dbReference type="InterPro" id="IPR035940">
    <property type="entry name" value="CAP_sf"/>
</dbReference>
<proteinExistence type="predicted"/>
<feature type="compositionally biased region" description="Low complexity" evidence="1">
    <location>
        <begin position="38"/>
        <end position="60"/>
    </location>
</feature>
<evidence type="ECO:0000256" key="2">
    <source>
        <dbReference type="SAM" id="SignalP"/>
    </source>
</evidence>
<feature type="compositionally biased region" description="Low complexity" evidence="1">
    <location>
        <begin position="76"/>
        <end position="90"/>
    </location>
</feature>
<dbReference type="AlphaFoldDB" id="A0A1T4XCJ3"/>
<dbReference type="OrthoDB" id="9783944at2"/>
<feature type="chain" id="PRO_5012594618" evidence="2">
    <location>
        <begin position="21"/>
        <end position="239"/>
    </location>
</feature>
<dbReference type="PROSITE" id="PS51257">
    <property type="entry name" value="PROKAR_LIPOPROTEIN"/>
    <property type="match status" value="1"/>
</dbReference>
<feature type="signal peptide" evidence="2">
    <location>
        <begin position="1"/>
        <end position="20"/>
    </location>
</feature>
<dbReference type="Gene3D" id="3.40.33.10">
    <property type="entry name" value="CAP"/>
    <property type="match status" value="1"/>
</dbReference>
<feature type="domain" description="SCP" evidence="3">
    <location>
        <begin position="135"/>
        <end position="238"/>
    </location>
</feature>
<evidence type="ECO:0000313" key="5">
    <source>
        <dbReference type="Proteomes" id="UP000190286"/>
    </source>
</evidence>
<organism evidence="4 5">
    <name type="scientific">Gemmiger formicilis</name>
    <dbReference type="NCBI Taxonomy" id="745368"/>
    <lineage>
        <taxon>Bacteria</taxon>
        <taxon>Bacillati</taxon>
        <taxon>Bacillota</taxon>
        <taxon>Clostridia</taxon>
        <taxon>Eubacteriales</taxon>
        <taxon>Gemmiger</taxon>
    </lineage>
</organism>
<evidence type="ECO:0000313" key="4">
    <source>
        <dbReference type="EMBL" id="SKA87253.1"/>
    </source>
</evidence>
<dbReference type="GeneID" id="93339470"/>
<evidence type="ECO:0000256" key="1">
    <source>
        <dbReference type="SAM" id="MobiDB-lite"/>
    </source>
</evidence>
<dbReference type="PANTHER" id="PTHR31157:SF1">
    <property type="entry name" value="SCP DOMAIN-CONTAINING PROTEIN"/>
    <property type="match status" value="1"/>
</dbReference>
<dbReference type="RefSeq" id="WP_143402715.1">
    <property type="nucleotide sequence ID" value="NZ_FUYF01000008.1"/>
</dbReference>
<dbReference type="Pfam" id="PF00188">
    <property type="entry name" value="CAP"/>
    <property type="match status" value="1"/>
</dbReference>
<sequence>MKKSIVALGMVLALSGCAAAADETLAAEPAALVEISPTTEETAQPVEAAATAEPAQTATPAPTPEPTQAPTPVPTAEPTAVPTAEPTQAPVEETVADTPAQVGMSYGAVPFDLAAGTEQWWSIDSSDSAYWAVQENINAIRAASGLSPLAMDGGLSAAADARCESFVAGGEFDHSGMTTRSEICAAGPIGSASSVCSYWQNSPAHYANITNASFTSMGVGCWFCQTAEGQYTYWTVTFN</sequence>
<dbReference type="InterPro" id="IPR014044">
    <property type="entry name" value="CAP_dom"/>
</dbReference>
<dbReference type="EMBL" id="FUYF01000008">
    <property type="protein sequence ID" value="SKA87253.1"/>
    <property type="molecule type" value="Genomic_DNA"/>
</dbReference>
<feature type="region of interest" description="Disordered" evidence="1">
    <location>
        <begin position="38"/>
        <end position="90"/>
    </location>
</feature>
<gene>
    <name evidence="4" type="ORF">SAMN02745178_01708</name>
</gene>
<dbReference type="SUPFAM" id="SSF55797">
    <property type="entry name" value="PR-1-like"/>
    <property type="match status" value="1"/>
</dbReference>
<protein>
    <submittedName>
        <fullName evidence="4">Uncharacterized conserved protein YkwD, contains CAP (CSP/antigen 5/PR1) domain</fullName>
    </submittedName>
</protein>
<feature type="compositionally biased region" description="Pro residues" evidence="1">
    <location>
        <begin position="61"/>
        <end position="75"/>
    </location>
</feature>
<keyword evidence="2" id="KW-0732">Signal</keyword>
<reference evidence="4 5" key="1">
    <citation type="submission" date="2017-02" db="EMBL/GenBank/DDBJ databases">
        <authorList>
            <person name="Peterson S.W."/>
        </authorList>
    </citation>
    <scope>NUCLEOTIDE SEQUENCE [LARGE SCALE GENOMIC DNA]</scope>
    <source>
        <strain evidence="4 5">ATCC 27749</strain>
    </source>
</reference>
<dbReference type="CDD" id="cd05379">
    <property type="entry name" value="CAP_bacterial"/>
    <property type="match status" value="1"/>
</dbReference>
<accession>A0A1T4XCJ3</accession>